<name>A0ABV3U5E7_9GAMM</name>
<dbReference type="RefSeq" id="WP_368380653.1">
    <property type="nucleotide sequence ID" value="NZ_JBFRYA010000004.1"/>
</dbReference>
<keyword evidence="2" id="KW-1185">Reference proteome</keyword>
<protein>
    <submittedName>
        <fullName evidence="1">Uncharacterized protein</fullName>
    </submittedName>
</protein>
<organism evidence="1 2">
    <name type="scientific">Zhongshania guokunii</name>
    <dbReference type="NCBI Taxonomy" id="641783"/>
    <lineage>
        <taxon>Bacteria</taxon>
        <taxon>Pseudomonadati</taxon>
        <taxon>Pseudomonadota</taxon>
        <taxon>Gammaproteobacteria</taxon>
        <taxon>Cellvibrionales</taxon>
        <taxon>Spongiibacteraceae</taxon>
        <taxon>Zhongshania</taxon>
    </lineage>
</organism>
<comment type="caution">
    <text evidence="1">The sequence shown here is derived from an EMBL/GenBank/DDBJ whole genome shotgun (WGS) entry which is preliminary data.</text>
</comment>
<gene>
    <name evidence="1" type="ORF">AB4876_05560</name>
</gene>
<sequence length="77" mass="9076">METPYILPEGCSRAMRYTRDRKHFRMTNFAIIKLNWLSRFYQTSETSIVEAAIHKLYDCQVGNQDIEKEEMPGIMTA</sequence>
<accession>A0ABV3U5E7</accession>
<evidence type="ECO:0000313" key="1">
    <source>
        <dbReference type="EMBL" id="MEX1668368.1"/>
    </source>
</evidence>
<proteinExistence type="predicted"/>
<dbReference type="Proteomes" id="UP001557485">
    <property type="component" value="Unassembled WGS sequence"/>
</dbReference>
<evidence type="ECO:0000313" key="2">
    <source>
        <dbReference type="Proteomes" id="UP001557485"/>
    </source>
</evidence>
<dbReference type="EMBL" id="JBFRYA010000004">
    <property type="protein sequence ID" value="MEX1668368.1"/>
    <property type="molecule type" value="Genomic_DNA"/>
</dbReference>
<reference evidence="1 2" key="1">
    <citation type="journal article" date="2011" name="Int. J. Syst. Evol. Microbiol.">
        <title>Zhongshania antarctica gen. nov., sp. nov. and Zhongshania guokunii sp. nov., gammaproteobacteria respectively isolated from coastal attached (fast) ice and surface seawater of the Antarctic.</title>
        <authorList>
            <person name="Li H.J."/>
            <person name="Zhang X.Y."/>
            <person name="Chen C.X."/>
            <person name="Zhang Y.J."/>
            <person name="Gao Z.M."/>
            <person name="Yu Y."/>
            <person name="Chen X.L."/>
            <person name="Chen B."/>
            <person name="Zhang Y.Z."/>
        </authorList>
    </citation>
    <scope>NUCLEOTIDE SEQUENCE [LARGE SCALE GENOMIC DNA]</scope>
    <source>
        <strain evidence="1 2">ZS6-22T</strain>
    </source>
</reference>